<dbReference type="OrthoDB" id="5582218at2759"/>
<accession>A0A0L8G305</accession>
<feature type="domain" description="Sorting nexin C-terminal" evidence="2">
    <location>
        <begin position="50"/>
        <end position="138"/>
    </location>
</feature>
<dbReference type="PANTHER" id="PTHR22775:SF3">
    <property type="entry name" value="SORTING NEXIN-13"/>
    <property type="match status" value="1"/>
</dbReference>
<feature type="compositionally biased region" description="Acidic residues" evidence="1">
    <location>
        <begin position="15"/>
        <end position="26"/>
    </location>
</feature>
<proteinExistence type="predicted"/>
<evidence type="ECO:0000259" key="2">
    <source>
        <dbReference type="Pfam" id="PF08628"/>
    </source>
</evidence>
<dbReference type="STRING" id="37653.A0A0L8G305"/>
<gene>
    <name evidence="3" type="ORF">OCBIM_22001899mg</name>
</gene>
<dbReference type="Pfam" id="PF08628">
    <property type="entry name" value="Nexin_C"/>
    <property type="match status" value="1"/>
</dbReference>
<feature type="compositionally biased region" description="Basic and acidic residues" evidence="1">
    <location>
        <begin position="1"/>
        <end position="14"/>
    </location>
</feature>
<evidence type="ECO:0000313" key="3">
    <source>
        <dbReference type="EMBL" id="KOF70960.1"/>
    </source>
</evidence>
<name>A0A0L8G305_OCTBM</name>
<reference evidence="3" key="1">
    <citation type="submission" date="2015-07" db="EMBL/GenBank/DDBJ databases">
        <title>MeaNS - Measles Nucleotide Surveillance Program.</title>
        <authorList>
            <person name="Tran T."/>
            <person name="Druce J."/>
        </authorList>
    </citation>
    <scope>NUCLEOTIDE SEQUENCE</scope>
    <source>
        <strain evidence="3">UCB-OBI-ISO-001</strain>
        <tissue evidence="3">Gonad</tissue>
    </source>
</reference>
<feature type="region of interest" description="Disordered" evidence="1">
    <location>
        <begin position="1"/>
        <end position="26"/>
    </location>
</feature>
<evidence type="ECO:0000256" key="1">
    <source>
        <dbReference type="SAM" id="MobiDB-lite"/>
    </source>
</evidence>
<dbReference type="AlphaFoldDB" id="A0A0L8G305"/>
<protein>
    <recommendedName>
        <fullName evidence="2">Sorting nexin C-terminal domain-containing protein</fullName>
    </recommendedName>
</protein>
<sequence length="190" mass="21762">MVTGDCHHHDHGDDGGDNDDINDHCDDDDDDGGNIFDTDDMDNDDGDDCQCWLQKKLHEATSQTQCRYYLQLLREKLWPNTKAECKTTPVKTPAEMEATKEKAKQYIFDLFPCLLVLFIGEENVQHAISQLIAAIQCQRLNRHFLFCLLDTIFLHLFPEVKSTDFQQMYEPNNVGSSFSSDDFMLSSLNS</sequence>
<organism evidence="3">
    <name type="scientific">Octopus bimaculoides</name>
    <name type="common">California two-spotted octopus</name>
    <dbReference type="NCBI Taxonomy" id="37653"/>
    <lineage>
        <taxon>Eukaryota</taxon>
        <taxon>Metazoa</taxon>
        <taxon>Spiralia</taxon>
        <taxon>Lophotrochozoa</taxon>
        <taxon>Mollusca</taxon>
        <taxon>Cephalopoda</taxon>
        <taxon>Coleoidea</taxon>
        <taxon>Octopodiformes</taxon>
        <taxon>Octopoda</taxon>
        <taxon>Incirrata</taxon>
        <taxon>Octopodidae</taxon>
        <taxon>Octopus</taxon>
    </lineage>
</organism>
<dbReference type="PANTHER" id="PTHR22775">
    <property type="entry name" value="SORTING NEXIN"/>
    <property type="match status" value="1"/>
</dbReference>
<dbReference type="EMBL" id="KQ424463">
    <property type="protein sequence ID" value="KOF70960.1"/>
    <property type="molecule type" value="Genomic_DNA"/>
</dbReference>
<dbReference type="InterPro" id="IPR013937">
    <property type="entry name" value="Sorting_nexin_C"/>
</dbReference>
<dbReference type="GO" id="GO:0035091">
    <property type="term" value="F:phosphatidylinositol binding"/>
    <property type="evidence" value="ECO:0007669"/>
    <property type="project" value="TreeGrafter"/>
</dbReference>